<dbReference type="PANTHER" id="PTHR13068">
    <property type="entry name" value="CGI-12 PROTEIN-RELATED"/>
    <property type="match status" value="1"/>
</dbReference>
<evidence type="ECO:0008006" key="6">
    <source>
        <dbReference type="Google" id="ProtNLM"/>
    </source>
</evidence>
<reference evidence="5" key="1">
    <citation type="journal article" date="2017" name="Front. Plant Sci.">
        <title>Climate Clever Clovers: New Paradigm to Reduce the Environmental Footprint of Ruminants by Breeding Low Methanogenic Forages Utilizing Haplotype Variation.</title>
        <authorList>
            <person name="Kaur P."/>
            <person name="Appels R."/>
            <person name="Bayer P.E."/>
            <person name="Keeble-Gagnere G."/>
            <person name="Wang J."/>
            <person name="Hirakawa H."/>
            <person name="Shirasawa K."/>
            <person name="Vercoe P."/>
            <person name="Stefanova K."/>
            <person name="Durmic Z."/>
            <person name="Nichols P."/>
            <person name="Revell C."/>
            <person name="Isobe S.N."/>
            <person name="Edwards D."/>
            <person name="Erskine W."/>
        </authorList>
    </citation>
    <scope>NUCLEOTIDE SEQUENCE [LARGE SCALE GENOMIC DNA]</scope>
    <source>
        <strain evidence="5">cv. Daliak</strain>
    </source>
</reference>
<evidence type="ECO:0000256" key="1">
    <source>
        <dbReference type="ARBA" id="ARBA00007692"/>
    </source>
</evidence>
<name>A0A2Z6NXS3_TRISU</name>
<dbReference type="EMBL" id="DF974492">
    <property type="protein sequence ID" value="GAU48918.1"/>
    <property type="molecule type" value="Genomic_DNA"/>
</dbReference>
<dbReference type="Proteomes" id="UP000242715">
    <property type="component" value="Unassembled WGS sequence"/>
</dbReference>
<gene>
    <name evidence="4" type="ORF">TSUD_301730</name>
</gene>
<keyword evidence="2" id="KW-0806">Transcription termination</keyword>
<accession>A0A2Z6NXS3</accession>
<dbReference type="GO" id="GO:0006353">
    <property type="term" value="P:DNA-templated transcription termination"/>
    <property type="evidence" value="ECO:0007669"/>
    <property type="project" value="UniProtKB-KW"/>
</dbReference>
<dbReference type="GO" id="GO:0003676">
    <property type="term" value="F:nucleic acid binding"/>
    <property type="evidence" value="ECO:0007669"/>
    <property type="project" value="InterPro"/>
</dbReference>
<evidence type="ECO:0000256" key="3">
    <source>
        <dbReference type="ARBA" id="ARBA00022946"/>
    </source>
</evidence>
<dbReference type="FunFam" id="1.25.70.10:FF:000001">
    <property type="entry name" value="Mitochondrial transcription termination factor-like"/>
    <property type="match status" value="1"/>
</dbReference>
<dbReference type="InterPro" id="IPR003690">
    <property type="entry name" value="MTERF"/>
</dbReference>
<dbReference type="PANTHER" id="PTHR13068:SF91">
    <property type="entry name" value="TRANSCRIPTION TERMINATION FACTOR FAMILY PROTEIN"/>
    <property type="match status" value="1"/>
</dbReference>
<evidence type="ECO:0000313" key="4">
    <source>
        <dbReference type="EMBL" id="GAU48918.1"/>
    </source>
</evidence>
<sequence>MRRLTLIIPNQNVVRGLITTIPKFDPFSFPISLRFFNTSIASESDTHPFPVSCLINNFGFSTQSALTAFNSNQVRFKNPDKPNSVINFFKNHHFSHSNIGIIIRKAPWLLSSQPNTRLLPKFQFFLSNGASSSDIVSLLTANPAILRSSLEKRIIPIFELLSRFFKTIKDVVAYLIIHSDLSANYPYDRIAANINLMKYFGLCDSTIARLLQTRSCIFGSTDLIKSLEEVKGLGFDPSTTTFGTALRAKKGMSKKLWNQKVDVFKKWDWSNEAVFQAFRSYPGLMLVSIDKVNLLMTFWVNQLGWNSLALAKCPVMFTYSLHKRVIPRASVLQFLLMKGLREKNASLVAPFIYSEKLFLSKFVFSFKAESDYLLKLYEEKMKLAYSEENNGMPLIK</sequence>
<keyword evidence="2" id="KW-0805">Transcription regulation</keyword>
<keyword evidence="3" id="KW-0809">Transit peptide</keyword>
<dbReference type="Gene3D" id="1.25.70.10">
    <property type="entry name" value="Transcription termination factor 3, mitochondrial"/>
    <property type="match status" value="1"/>
</dbReference>
<proteinExistence type="inferred from homology"/>
<dbReference type="OrthoDB" id="637682at2759"/>
<dbReference type="SMART" id="SM00733">
    <property type="entry name" value="Mterf"/>
    <property type="match status" value="5"/>
</dbReference>
<organism evidence="4 5">
    <name type="scientific">Trifolium subterraneum</name>
    <name type="common">Subterranean clover</name>
    <dbReference type="NCBI Taxonomy" id="3900"/>
    <lineage>
        <taxon>Eukaryota</taxon>
        <taxon>Viridiplantae</taxon>
        <taxon>Streptophyta</taxon>
        <taxon>Embryophyta</taxon>
        <taxon>Tracheophyta</taxon>
        <taxon>Spermatophyta</taxon>
        <taxon>Magnoliopsida</taxon>
        <taxon>eudicotyledons</taxon>
        <taxon>Gunneridae</taxon>
        <taxon>Pentapetalae</taxon>
        <taxon>rosids</taxon>
        <taxon>fabids</taxon>
        <taxon>Fabales</taxon>
        <taxon>Fabaceae</taxon>
        <taxon>Papilionoideae</taxon>
        <taxon>50 kb inversion clade</taxon>
        <taxon>NPAAA clade</taxon>
        <taxon>Hologalegina</taxon>
        <taxon>IRL clade</taxon>
        <taxon>Trifolieae</taxon>
        <taxon>Trifolium</taxon>
    </lineage>
</organism>
<evidence type="ECO:0000256" key="2">
    <source>
        <dbReference type="ARBA" id="ARBA00022472"/>
    </source>
</evidence>
<dbReference type="AlphaFoldDB" id="A0A2Z6NXS3"/>
<protein>
    <recommendedName>
        <fullName evidence="6">mTERF protein</fullName>
    </recommendedName>
</protein>
<dbReference type="InterPro" id="IPR038538">
    <property type="entry name" value="MTERF_sf"/>
</dbReference>
<dbReference type="Pfam" id="PF02536">
    <property type="entry name" value="mTERF"/>
    <property type="match status" value="1"/>
</dbReference>
<comment type="similarity">
    <text evidence="1">Belongs to the mTERF family.</text>
</comment>
<keyword evidence="5" id="KW-1185">Reference proteome</keyword>
<keyword evidence="2" id="KW-0804">Transcription</keyword>
<evidence type="ECO:0000313" key="5">
    <source>
        <dbReference type="Proteomes" id="UP000242715"/>
    </source>
</evidence>